<evidence type="ECO:0000256" key="5">
    <source>
        <dbReference type="SAM" id="SignalP"/>
    </source>
</evidence>
<dbReference type="SUPFAM" id="SSF49265">
    <property type="entry name" value="Fibronectin type III"/>
    <property type="match status" value="1"/>
</dbReference>
<dbReference type="PANTHER" id="PTHR43037:SF1">
    <property type="entry name" value="BLL1128 PROTEIN"/>
    <property type="match status" value="1"/>
</dbReference>
<dbReference type="GeneID" id="55654209"/>
<protein>
    <submittedName>
        <fullName evidence="7">Esterase</fullName>
    </submittedName>
</protein>
<sequence>MPLHVSPPKPTLLRRAAGRTGAVLALLAATLWLGPAPAAHAAVPLERVSSFGANPGALNMYVYRPATLPAHPAVVVALHGCTQSAQVYADNSGLTTFADRHGFLLVFAETTSANNLNSCFNWFQATDIQRGQGEAASVRQMVAHAETAYGADVARTYVTGLSAGGGMTAVMLAAYPDVFEAGAVIAGLGYNCTMDTGAFTCMNPGVDRTPAVWAQRVRDAYPGYTGPWPRVAVWHGDNDPTVVPKNADELRDQWTAVHGVDQSPDRTSTIGTGQTRREQYLAGDGRVVVEVDRVPAIGHGTPVDPGSGPQQCGRTGTANFIDSICSGYWITEFFGLDGSAPTPGGLPAPAGLAATSATDTSITLNWNAVEGAASYAVYRDGARIATPSAAPFTDTGLNPGTGHDYSVAARDAAGAEGIRSGPLTATTTGGAAACWTTDNYHQVQAGRATTDGSYAYAKGSQQNMGRYNTFVTHTLKESPAGHYVVADGNCP</sequence>
<feature type="domain" description="Fibronectin type-III" evidence="6">
    <location>
        <begin position="348"/>
        <end position="430"/>
    </location>
</feature>
<dbReference type="PANTHER" id="PTHR43037">
    <property type="entry name" value="UNNAMED PRODUCT-RELATED"/>
    <property type="match status" value="1"/>
</dbReference>
<dbReference type="Pfam" id="PF10503">
    <property type="entry name" value="Esterase_PHB"/>
    <property type="match status" value="1"/>
</dbReference>
<dbReference type="AlphaFoldDB" id="A0A2R4SWS2"/>
<reference evidence="7 8" key="1">
    <citation type="submission" date="2018-01" db="EMBL/GenBank/DDBJ databases">
        <title>Complete genome sequence of Streptomyces lunaelactis MM109T, a Ferroverdin A producer isolated from cave moonmilk deposits.</title>
        <authorList>
            <person name="Naome A."/>
            <person name="Martinet L."/>
            <person name="Maciejewska M."/>
            <person name="Anderssen S."/>
            <person name="Adam D."/>
            <person name="Tenconi E."/>
            <person name="Deflandre B."/>
            <person name="Arguelles-Arias A."/>
            <person name="Calusinska M."/>
            <person name="Copieters W."/>
            <person name="Karim L."/>
            <person name="Hanikenne M."/>
            <person name="Baurain D."/>
            <person name="van Wezel G."/>
            <person name="Smargiasso N."/>
            <person name="de Pauw E."/>
            <person name="Delfosse P."/>
            <person name="Rigali S."/>
        </authorList>
    </citation>
    <scope>NUCLEOTIDE SEQUENCE [LARGE SCALE GENOMIC DNA]</scope>
    <source>
        <strain evidence="7 8">MM109</strain>
    </source>
</reference>
<organism evidence="7 8">
    <name type="scientific">Streptomyces lunaelactis</name>
    <dbReference type="NCBI Taxonomy" id="1535768"/>
    <lineage>
        <taxon>Bacteria</taxon>
        <taxon>Bacillati</taxon>
        <taxon>Actinomycetota</taxon>
        <taxon>Actinomycetes</taxon>
        <taxon>Kitasatosporales</taxon>
        <taxon>Streptomycetaceae</taxon>
        <taxon>Streptomyces</taxon>
    </lineage>
</organism>
<evidence type="ECO:0000256" key="1">
    <source>
        <dbReference type="ARBA" id="ARBA00022729"/>
    </source>
</evidence>
<evidence type="ECO:0000259" key="6">
    <source>
        <dbReference type="PROSITE" id="PS50853"/>
    </source>
</evidence>
<dbReference type="CDD" id="cd00063">
    <property type="entry name" value="FN3"/>
    <property type="match status" value="1"/>
</dbReference>
<keyword evidence="3" id="KW-0326">Glycosidase</keyword>
<dbReference type="Proteomes" id="UP000244201">
    <property type="component" value="Chromosome"/>
</dbReference>
<dbReference type="RefSeq" id="WP_108147011.1">
    <property type="nucleotide sequence ID" value="NZ_CP026304.1"/>
</dbReference>
<evidence type="ECO:0000313" key="8">
    <source>
        <dbReference type="Proteomes" id="UP000244201"/>
    </source>
</evidence>
<dbReference type="GO" id="GO:0016798">
    <property type="term" value="F:hydrolase activity, acting on glycosyl bonds"/>
    <property type="evidence" value="ECO:0007669"/>
    <property type="project" value="UniProtKB-KW"/>
</dbReference>
<dbReference type="EMBL" id="CP026304">
    <property type="protein sequence ID" value="AVZ71319.1"/>
    <property type="molecule type" value="Genomic_DNA"/>
</dbReference>
<dbReference type="SUPFAM" id="SSF53474">
    <property type="entry name" value="alpha/beta-Hydrolases"/>
    <property type="match status" value="2"/>
</dbReference>
<dbReference type="Gene3D" id="3.40.50.1820">
    <property type="entry name" value="alpha/beta hydrolase"/>
    <property type="match status" value="1"/>
</dbReference>
<keyword evidence="2" id="KW-0378">Hydrolase</keyword>
<dbReference type="InterPro" id="IPR029058">
    <property type="entry name" value="AB_hydrolase_fold"/>
</dbReference>
<dbReference type="GO" id="GO:0000272">
    <property type="term" value="P:polysaccharide catabolic process"/>
    <property type="evidence" value="ECO:0007669"/>
    <property type="project" value="UniProtKB-KW"/>
</dbReference>
<evidence type="ECO:0000256" key="2">
    <source>
        <dbReference type="ARBA" id="ARBA00022801"/>
    </source>
</evidence>
<keyword evidence="4" id="KW-0119">Carbohydrate metabolism</keyword>
<proteinExistence type="predicted"/>
<dbReference type="SMART" id="SM00060">
    <property type="entry name" value="FN3"/>
    <property type="match status" value="1"/>
</dbReference>
<evidence type="ECO:0000313" key="7">
    <source>
        <dbReference type="EMBL" id="AVZ71319.1"/>
    </source>
</evidence>
<keyword evidence="1 5" id="KW-0732">Signal</keyword>
<feature type="chain" id="PRO_5015309911" evidence="5">
    <location>
        <begin position="42"/>
        <end position="491"/>
    </location>
</feature>
<dbReference type="PROSITE" id="PS50853">
    <property type="entry name" value="FN3"/>
    <property type="match status" value="1"/>
</dbReference>
<accession>A0A2R4SWS2</accession>
<dbReference type="KEGG" id="slk:SLUN_02840"/>
<dbReference type="Gene3D" id="2.60.40.10">
    <property type="entry name" value="Immunoglobulins"/>
    <property type="match status" value="1"/>
</dbReference>
<evidence type="ECO:0000256" key="3">
    <source>
        <dbReference type="ARBA" id="ARBA00023295"/>
    </source>
</evidence>
<dbReference type="InterPro" id="IPR003961">
    <property type="entry name" value="FN3_dom"/>
</dbReference>
<name>A0A2R4SWS2_9ACTN</name>
<dbReference type="NCBIfam" id="TIGR01840">
    <property type="entry name" value="esterase_phb"/>
    <property type="match status" value="1"/>
</dbReference>
<gene>
    <name evidence="7" type="ORF">SLUN_02840</name>
</gene>
<dbReference type="OrthoDB" id="9767239at2"/>
<feature type="signal peptide" evidence="5">
    <location>
        <begin position="1"/>
        <end position="41"/>
    </location>
</feature>
<dbReference type="InterPro" id="IPR010126">
    <property type="entry name" value="Esterase_phb"/>
</dbReference>
<dbReference type="InterPro" id="IPR013783">
    <property type="entry name" value="Ig-like_fold"/>
</dbReference>
<dbReference type="GO" id="GO:0005576">
    <property type="term" value="C:extracellular region"/>
    <property type="evidence" value="ECO:0007669"/>
    <property type="project" value="InterPro"/>
</dbReference>
<dbReference type="InterPro" id="IPR050955">
    <property type="entry name" value="Plant_Biomass_Hydrol_Est"/>
</dbReference>
<keyword evidence="8" id="KW-1185">Reference proteome</keyword>
<dbReference type="PROSITE" id="PS51318">
    <property type="entry name" value="TAT"/>
    <property type="match status" value="1"/>
</dbReference>
<keyword evidence="4" id="KW-0624">Polysaccharide degradation</keyword>
<evidence type="ECO:0000256" key="4">
    <source>
        <dbReference type="ARBA" id="ARBA00023326"/>
    </source>
</evidence>
<dbReference type="InterPro" id="IPR006311">
    <property type="entry name" value="TAT_signal"/>
</dbReference>
<dbReference type="InterPro" id="IPR036116">
    <property type="entry name" value="FN3_sf"/>
</dbReference>